<protein>
    <submittedName>
        <fullName evidence="2">Uncharacterized protein</fullName>
    </submittedName>
</protein>
<evidence type="ECO:0000313" key="3">
    <source>
        <dbReference type="Proteomes" id="UP000799538"/>
    </source>
</evidence>
<gene>
    <name evidence="2" type="ORF">BDZ85DRAFT_118036</name>
</gene>
<proteinExistence type="predicted"/>
<feature type="region of interest" description="Disordered" evidence="1">
    <location>
        <begin position="1"/>
        <end position="22"/>
    </location>
</feature>
<keyword evidence="3" id="KW-1185">Reference proteome</keyword>
<evidence type="ECO:0000313" key="2">
    <source>
        <dbReference type="EMBL" id="KAF2222828.1"/>
    </source>
</evidence>
<sequence length="157" mass="17644">MAWSHSCLSTRPPRRREPRDACVQGCEDPDPVISVTVRNDLLAVGDLFFDSDFWPRVIDPEGKPMTMGHNSTLGPAPDQHCQSSKMGTPRFLTSTPPPTHRAVSVQSTKRYTKLIIWSRVVESPDRLDITQLVLTLHDRHIPPDQHCKSSRQGIISP</sequence>
<reference evidence="3" key="1">
    <citation type="journal article" date="2020" name="Stud. Mycol.">
        <title>101 Dothideomycetes genomes: A test case for predicting lifestyles and emergence of pathogens.</title>
        <authorList>
            <person name="Haridas S."/>
            <person name="Albert R."/>
            <person name="Binder M."/>
            <person name="Bloem J."/>
            <person name="LaButti K."/>
            <person name="Salamov A."/>
            <person name="Andreopoulos B."/>
            <person name="Baker S."/>
            <person name="Barry K."/>
            <person name="Bills G."/>
            <person name="Bluhm B."/>
            <person name="Cannon C."/>
            <person name="Castanera R."/>
            <person name="Culley D."/>
            <person name="Daum C."/>
            <person name="Ezra D."/>
            <person name="Gonzalez J."/>
            <person name="Henrissat B."/>
            <person name="Kuo A."/>
            <person name="Liang C."/>
            <person name="Lipzen A."/>
            <person name="Lutzoni F."/>
            <person name="Magnuson J."/>
            <person name="Mondo S."/>
            <person name="Nolan M."/>
            <person name="Ohm R."/>
            <person name="Pangilinan J."/>
            <person name="Park H.-J."/>
            <person name="Ramirez L."/>
            <person name="Alfaro M."/>
            <person name="Sun H."/>
            <person name="Tritt A."/>
            <person name="Yoshinaga Y."/>
            <person name="Zwiers L.-H."/>
            <person name="Turgeon B."/>
            <person name="Goodwin S."/>
            <person name="Spatafora J."/>
            <person name="Crous P."/>
            <person name="Grigoriev I."/>
        </authorList>
    </citation>
    <scope>NUCLEOTIDE SEQUENCE [LARGE SCALE GENOMIC DNA]</scope>
    <source>
        <strain evidence="3">CECT 20119</strain>
    </source>
</reference>
<dbReference type="AlphaFoldDB" id="A0A6A6GB45"/>
<dbReference type="EMBL" id="ML992507">
    <property type="protein sequence ID" value="KAF2222828.1"/>
    <property type="molecule type" value="Genomic_DNA"/>
</dbReference>
<organism evidence="2 3">
    <name type="scientific">Elsinoe ampelina</name>
    <dbReference type="NCBI Taxonomy" id="302913"/>
    <lineage>
        <taxon>Eukaryota</taxon>
        <taxon>Fungi</taxon>
        <taxon>Dikarya</taxon>
        <taxon>Ascomycota</taxon>
        <taxon>Pezizomycotina</taxon>
        <taxon>Dothideomycetes</taxon>
        <taxon>Dothideomycetidae</taxon>
        <taxon>Myriangiales</taxon>
        <taxon>Elsinoaceae</taxon>
        <taxon>Elsinoe</taxon>
    </lineage>
</organism>
<name>A0A6A6GB45_9PEZI</name>
<accession>A0A6A6GB45</accession>
<evidence type="ECO:0000256" key="1">
    <source>
        <dbReference type="SAM" id="MobiDB-lite"/>
    </source>
</evidence>
<feature type="compositionally biased region" description="Polar residues" evidence="1">
    <location>
        <begin position="80"/>
        <end position="94"/>
    </location>
</feature>
<feature type="region of interest" description="Disordered" evidence="1">
    <location>
        <begin position="75"/>
        <end position="101"/>
    </location>
</feature>
<dbReference type="Proteomes" id="UP000799538">
    <property type="component" value="Unassembled WGS sequence"/>
</dbReference>